<sequence length="486" mass="50998">MEQLKENNFQGNKKPKGNKNSFLESFFNLSKNNTTVKTEVIAGVTTFITMAYIIFVNPSILMQAGMNMQGLLGDDAVKAGINALNDGMVASVFAATCISAALGTFIMGFYANLPFAQAPGMGLNAFFAFSVCLTLGYTWQQGLAAVLISGILFIIITLTSIREKIVDSIPKNLKFAISAGIGLFIALLGFKSGGVIVSNPATLVSFGDFTSANVILTLIGLTITAILMARGVKAAILIGILATTIIGIPMGITNVVPMSSLVSMPPSLAPTFLKLDLPGLLNASGTGIFSSILNIFMVIISFSLVDMFDTIGTLVGTAQKANMVDENGRPRNLNKALMADAIATSVGSLLGTSTVTTYVESTAGVSQGGRTGLTSVVTGIMFLLAMFFSGLVGIVPAEATAPALIIVGVLMMGAVTNIDFSDFTEALPAFFTIAIMPFTSSIANGIAAGLIFYPIVKLATGRRKEIHPIVYVLAILFIIRFTILPK</sequence>
<feature type="transmembrane region" description="Helical" evidence="9">
    <location>
        <begin position="468"/>
        <end position="484"/>
    </location>
</feature>
<organism evidence="11 12">
    <name type="scientific">Clostridium cochlearium</name>
    <dbReference type="NCBI Taxonomy" id="1494"/>
    <lineage>
        <taxon>Bacteria</taxon>
        <taxon>Bacillati</taxon>
        <taxon>Bacillota</taxon>
        <taxon>Clostridia</taxon>
        <taxon>Eubacteriales</taxon>
        <taxon>Clostridiaceae</taxon>
        <taxon>Clostridium</taxon>
    </lineage>
</organism>
<protein>
    <submittedName>
        <fullName evidence="11">Guanine-hypoxanthine permease</fullName>
    </submittedName>
    <submittedName>
        <fullName evidence="10">NCS2 family permease</fullName>
    </submittedName>
</protein>
<feature type="transmembrane region" description="Helical" evidence="9">
    <location>
        <begin position="210"/>
        <end position="229"/>
    </location>
</feature>
<keyword evidence="7 8" id="KW-0472">Membrane</keyword>
<evidence type="ECO:0000256" key="3">
    <source>
        <dbReference type="ARBA" id="ARBA00022448"/>
    </source>
</evidence>
<evidence type="ECO:0000256" key="9">
    <source>
        <dbReference type="SAM" id="Phobius"/>
    </source>
</evidence>
<keyword evidence="3 8" id="KW-0813">Transport</keyword>
<evidence type="ECO:0000256" key="6">
    <source>
        <dbReference type="ARBA" id="ARBA00022989"/>
    </source>
</evidence>
<feature type="transmembrane region" description="Helical" evidence="9">
    <location>
        <begin position="40"/>
        <end position="61"/>
    </location>
</feature>
<dbReference type="InterPro" id="IPR045018">
    <property type="entry name" value="Azg-like"/>
</dbReference>
<dbReference type="EMBL" id="UAWC01000002">
    <property type="protein sequence ID" value="SQB33847.1"/>
    <property type="molecule type" value="Genomic_DNA"/>
</dbReference>
<feature type="transmembrane region" description="Helical" evidence="9">
    <location>
        <begin position="173"/>
        <end position="190"/>
    </location>
</feature>
<evidence type="ECO:0000256" key="8">
    <source>
        <dbReference type="PIRNR" id="PIRNR005353"/>
    </source>
</evidence>
<feature type="transmembrane region" description="Helical" evidence="9">
    <location>
        <begin position="430"/>
        <end position="456"/>
    </location>
</feature>
<dbReference type="Proteomes" id="UP000250223">
    <property type="component" value="Unassembled WGS sequence"/>
</dbReference>
<keyword evidence="5 8" id="KW-0812">Transmembrane</keyword>
<feature type="transmembrane region" description="Helical" evidence="9">
    <location>
        <begin position="399"/>
        <end position="418"/>
    </location>
</feature>
<feature type="transmembrane region" description="Helical" evidence="9">
    <location>
        <begin position="337"/>
        <end position="359"/>
    </location>
</feature>
<evidence type="ECO:0000256" key="1">
    <source>
        <dbReference type="ARBA" id="ARBA00004651"/>
    </source>
</evidence>
<feature type="transmembrane region" description="Helical" evidence="9">
    <location>
        <begin position="280"/>
        <end position="305"/>
    </location>
</feature>
<accession>A0A2X2W3A7</accession>
<dbReference type="EMBL" id="JABFIF010000009">
    <property type="protein sequence ID" value="NOH15993.1"/>
    <property type="molecule type" value="Genomic_DNA"/>
</dbReference>
<proteinExistence type="inferred from homology"/>
<evidence type="ECO:0000313" key="13">
    <source>
        <dbReference type="Proteomes" id="UP000528432"/>
    </source>
</evidence>
<dbReference type="InterPro" id="IPR026033">
    <property type="entry name" value="Azg-like_bact_archaea"/>
</dbReference>
<evidence type="ECO:0000313" key="11">
    <source>
        <dbReference type="EMBL" id="SQB33847.1"/>
    </source>
</evidence>
<feature type="transmembrane region" description="Helical" evidence="9">
    <location>
        <begin position="143"/>
        <end position="161"/>
    </location>
</feature>
<dbReference type="AlphaFoldDB" id="A0A2X2W3A7"/>
<evidence type="ECO:0000256" key="7">
    <source>
        <dbReference type="ARBA" id="ARBA00023136"/>
    </source>
</evidence>
<dbReference type="RefSeq" id="WP_096635146.1">
    <property type="nucleotide sequence ID" value="NZ_CP173238.1"/>
</dbReference>
<comment type="similarity">
    <text evidence="2 8">Belongs to the nucleobase:cation symporter-2 (NCS2) (TC 2.A.40) family. Azg-like subfamily.</text>
</comment>
<evidence type="ECO:0000256" key="5">
    <source>
        <dbReference type="ARBA" id="ARBA00022692"/>
    </source>
</evidence>
<dbReference type="GO" id="GO:0005886">
    <property type="term" value="C:plasma membrane"/>
    <property type="evidence" value="ECO:0007669"/>
    <property type="project" value="UniProtKB-SubCell"/>
</dbReference>
<feature type="transmembrane region" description="Helical" evidence="9">
    <location>
        <begin position="371"/>
        <end position="392"/>
    </location>
</feature>
<comment type="subcellular location">
    <subcellularLocation>
        <location evidence="1 8">Cell membrane</location>
        <topology evidence="1 8">Multi-pass membrane protein</topology>
    </subcellularLocation>
</comment>
<feature type="transmembrane region" description="Helical" evidence="9">
    <location>
        <begin position="118"/>
        <end position="137"/>
    </location>
</feature>
<feature type="transmembrane region" description="Helical" evidence="9">
    <location>
        <begin position="236"/>
        <end position="260"/>
    </location>
</feature>
<gene>
    <name evidence="11" type="primary">yicO</name>
    <name evidence="10" type="ORF">HMJ28_06290</name>
    <name evidence="11" type="ORF">NCTC13028_00721</name>
</gene>
<evidence type="ECO:0000313" key="10">
    <source>
        <dbReference type="EMBL" id="NOH15993.1"/>
    </source>
</evidence>
<evidence type="ECO:0000256" key="2">
    <source>
        <dbReference type="ARBA" id="ARBA00005697"/>
    </source>
</evidence>
<keyword evidence="4 8" id="KW-1003">Cell membrane</keyword>
<name>A0A2X2W3A7_CLOCO</name>
<dbReference type="GO" id="GO:0005345">
    <property type="term" value="F:purine nucleobase transmembrane transporter activity"/>
    <property type="evidence" value="ECO:0007669"/>
    <property type="project" value="TreeGrafter"/>
</dbReference>
<dbReference type="Proteomes" id="UP000528432">
    <property type="component" value="Unassembled WGS sequence"/>
</dbReference>
<dbReference type="PANTHER" id="PTHR43337">
    <property type="entry name" value="XANTHINE/URACIL PERMEASE C887.17-RELATED"/>
    <property type="match status" value="1"/>
</dbReference>
<dbReference type="PIRSF" id="PIRSF005353">
    <property type="entry name" value="PbuG"/>
    <property type="match status" value="1"/>
</dbReference>
<feature type="transmembrane region" description="Helical" evidence="9">
    <location>
        <begin position="88"/>
        <end position="111"/>
    </location>
</feature>
<evidence type="ECO:0000256" key="4">
    <source>
        <dbReference type="ARBA" id="ARBA00022475"/>
    </source>
</evidence>
<dbReference type="PANTHER" id="PTHR43337:SF1">
    <property type="entry name" value="XANTHINE_URACIL PERMEASE C887.17-RELATED"/>
    <property type="match status" value="1"/>
</dbReference>
<dbReference type="Pfam" id="PF00860">
    <property type="entry name" value="Xan_ur_permease"/>
    <property type="match status" value="1"/>
</dbReference>
<reference evidence="10 13" key="2">
    <citation type="submission" date="2020-05" db="EMBL/GenBank/DDBJ databases">
        <title>Draft genome sequence of Clostridium cochlearium strain AGROS13 isolated from a sheep dairy farm in New Zealand.</title>
        <authorList>
            <person name="Gupta T.B."/>
            <person name="Jauregui R."/>
            <person name="Risson A.N."/>
            <person name="Brightwell G."/>
            <person name="Maclean P."/>
        </authorList>
    </citation>
    <scope>NUCLEOTIDE SEQUENCE [LARGE SCALE GENOMIC DNA]</scope>
    <source>
        <strain evidence="10 13">AGROS13</strain>
    </source>
</reference>
<keyword evidence="6 8" id="KW-1133">Transmembrane helix</keyword>
<reference evidence="11 12" key="1">
    <citation type="submission" date="2018-06" db="EMBL/GenBank/DDBJ databases">
        <authorList>
            <consortium name="Pathogen Informatics"/>
            <person name="Doyle S."/>
        </authorList>
    </citation>
    <scope>NUCLEOTIDE SEQUENCE [LARGE SCALE GENOMIC DNA]</scope>
    <source>
        <strain evidence="11 12">NCTC13028</strain>
    </source>
</reference>
<evidence type="ECO:0000313" key="12">
    <source>
        <dbReference type="Proteomes" id="UP000250223"/>
    </source>
</evidence>
<dbReference type="InterPro" id="IPR006043">
    <property type="entry name" value="NCS2"/>
</dbReference>